<protein>
    <submittedName>
        <fullName evidence="2">Uncharacterized protein</fullName>
    </submittedName>
</protein>
<dbReference type="EMBL" id="AOME01000056">
    <property type="protein sequence ID" value="EMA52195.1"/>
    <property type="molecule type" value="Genomic_DNA"/>
</dbReference>
<proteinExistence type="predicted"/>
<dbReference type="AlphaFoldDB" id="M0N676"/>
<dbReference type="Proteomes" id="UP000011625">
    <property type="component" value="Unassembled WGS sequence"/>
</dbReference>
<evidence type="ECO:0000256" key="1">
    <source>
        <dbReference type="SAM" id="Phobius"/>
    </source>
</evidence>
<keyword evidence="1" id="KW-0472">Membrane</keyword>
<feature type="transmembrane region" description="Helical" evidence="1">
    <location>
        <begin position="29"/>
        <end position="48"/>
    </location>
</feature>
<gene>
    <name evidence="2" type="ORF">C450_11506</name>
</gene>
<name>M0N676_9EURY</name>
<dbReference type="RefSeq" id="WP_005043490.1">
    <property type="nucleotide sequence ID" value="NZ_AOME01000056.1"/>
</dbReference>
<dbReference type="InterPro" id="IPR058328">
    <property type="entry name" value="DUF8015"/>
</dbReference>
<organism evidence="2 3">
    <name type="scientific">Halococcus salifodinae DSM 8989</name>
    <dbReference type="NCBI Taxonomy" id="1227456"/>
    <lineage>
        <taxon>Archaea</taxon>
        <taxon>Methanobacteriati</taxon>
        <taxon>Methanobacteriota</taxon>
        <taxon>Stenosarchaea group</taxon>
        <taxon>Halobacteria</taxon>
        <taxon>Halobacteriales</taxon>
        <taxon>Halococcaceae</taxon>
        <taxon>Halococcus</taxon>
    </lineage>
</organism>
<evidence type="ECO:0000313" key="2">
    <source>
        <dbReference type="EMBL" id="EMA52195.1"/>
    </source>
</evidence>
<dbReference type="STRING" id="1227456.C450_11506"/>
<sequence>MTRSSQRDDGESVVELIRERRPTVAPADLVLLVLPVLLVAGWAVGVVSSASLPAALAVAMVPALATLGYALFYDPPSGAYAN</sequence>
<comment type="caution">
    <text evidence="2">The sequence shown here is derived from an EMBL/GenBank/DDBJ whole genome shotgun (WGS) entry which is preliminary data.</text>
</comment>
<keyword evidence="3" id="KW-1185">Reference proteome</keyword>
<evidence type="ECO:0000313" key="3">
    <source>
        <dbReference type="Proteomes" id="UP000011625"/>
    </source>
</evidence>
<keyword evidence="1" id="KW-1133">Transmembrane helix</keyword>
<dbReference type="PATRIC" id="fig|1227456.3.peg.2337"/>
<keyword evidence="1" id="KW-0812">Transmembrane</keyword>
<reference evidence="2 3" key="1">
    <citation type="journal article" date="2014" name="PLoS Genet.">
        <title>Phylogenetically driven sequencing of extremely halophilic archaea reveals strategies for static and dynamic osmo-response.</title>
        <authorList>
            <person name="Becker E.A."/>
            <person name="Seitzer P.M."/>
            <person name="Tritt A."/>
            <person name="Larsen D."/>
            <person name="Krusor M."/>
            <person name="Yao A.I."/>
            <person name="Wu D."/>
            <person name="Madern D."/>
            <person name="Eisen J.A."/>
            <person name="Darling A.E."/>
            <person name="Facciotti M.T."/>
        </authorList>
    </citation>
    <scope>NUCLEOTIDE SEQUENCE [LARGE SCALE GENOMIC DNA]</scope>
    <source>
        <strain evidence="2 3">DSM 8989</strain>
    </source>
</reference>
<feature type="transmembrane region" description="Helical" evidence="1">
    <location>
        <begin position="54"/>
        <end position="73"/>
    </location>
</feature>
<dbReference type="Pfam" id="PF26047">
    <property type="entry name" value="DUF8015"/>
    <property type="match status" value="1"/>
</dbReference>
<accession>M0N676</accession>